<proteinExistence type="predicted"/>
<dbReference type="AlphaFoldDB" id="A0A1H0VTZ4"/>
<gene>
    <name evidence="2" type="ORF">SAMN05192558_115127</name>
</gene>
<feature type="signal peptide" evidence="1">
    <location>
        <begin position="1"/>
        <end position="29"/>
    </location>
</feature>
<protein>
    <recommendedName>
        <fullName evidence="4">Peptidase inhibitor family I36</fullName>
    </recommendedName>
</protein>
<accession>A0A1H0VTZ4</accession>
<dbReference type="Proteomes" id="UP000199651">
    <property type="component" value="Unassembled WGS sequence"/>
</dbReference>
<evidence type="ECO:0000313" key="3">
    <source>
        <dbReference type="Proteomes" id="UP000199651"/>
    </source>
</evidence>
<feature type="chain" id="PRO_5038643008" description="Peptidase inhibitor family I36" evidence="1">
    <location>
        <begin position="30"/>
        <end position="107"/>
    </location>
</feature>
<organism evidence="2 3">
    <name type="scientific">Actinokineospora alba</name>
    <dbReference type="NCBI Taxonomy" id="504798"/>
    <lineage>
        <taxon>Bacteria</taxon>
        <taxon>Bacillati</taxon>
        <taxon>Actinomycetota</taxon>
        <taxon>Actinomycetes</taxon>
        <taxon>Pseudonocardiales</taxon>
        <taxon>Pseudonocardiaceae</taxon>
        <taxon>Actinokineospora</taxon>
    </lineage>
</organism>
<sequence>MRSSVSLRPLASLAIALSFAGLAAAPAAAVVDQNSPRAAVSPLACGWDPDGPSGRAYYNHCGGDSWVWIRVERHHGLSGYDECVGPGRTYLGDAGIIKFAWYKGETC</sequence>
<evidence type="ECO:0008006" key="4">
    <source>
        <dbReference type="Google" id="ProtNLM"/>
    </source>
</evidence>
<dbReference type="STRING" id="504798.SAMN05421871_104478"/>
<dbReference type="OrthoDB" id="3700564at2"/>
<keyword evidence="1" id="KW-0732">Signal</keyword>
<evidence type="ECO:0000313" key="2">
    <source>
        <dbReference type="EMBL" id="SDP82007.1"/>
    </source>
</evidence>
<dbReference type="Pfam" id="PF19882">
    <property type="entry name" value="DUF6355"/>
    <property type="match status" value="1"/>
</dbReference>
<dbReference type="InterPro" id="IPR045935">
    <property type="entry name" value="DUF6355"/>
</dbReference>
<dbReference type="EMBL" id="FNJB01000015">
    <property type="protein sequence ID" value="SDP82007.1"/>
    <property type="molecule type" value="Genomic_DNA"/>
</dbReference>
<evidence type="ECO:0000256" key="1">
    <source>
        <dbReference type="SAM" id="SignalP"/>
    </source>
</evidence>
<reference evidence="3" key="1">
    <citation type="submission" date="2016-10" db="EMBL/GenBank/DDBJ databases">
        <authorList>
            <person name="Varghese N."/>
            <person name="Submissions S."/>
        </authorList>
    </citation>
    <scope>NUCLEOTIDE SEQUENCE [LARGE SCALE GENOMIC DNA]</scope>
    <source>
        <strain evidence="3">IBRC-M 10655</strain>
    </source>
</reference>
<name>A0A1H0VTZ4_9PSEU</name>
<keyword evidence="3" id="KW-1185">Reference proteome</keyword>
<dbReference type="RefSeq" id="WP_133794844.1">
    <property type="nucleotide sequence ID" value="NZ_FNDV01000004.1"/>
</dbReference>